<keyword evidence="2" id="KW-1185">Reference proteome</keyword>
<proteinExistence type="predicted"/>
<reference evidence="1 2" key="1">
    <citation type="submission" date="2023-08" db="EMBL/GenBank/DDBJ databases">
        <title>A Necator americanus chromosomal reference genome.</title>
        <authorList>
            <person name="Ilik V."/>
            <person name="Petrzelkova K.J."/>
            <person name="Pardy F."/>
            <person name="Fuh T."/>
            <person name="Niatou-Singa F.S."/>
            <person name="Gouil Q."/>
            <person name="Baker L."/>
            <person name="Ritchie M.E."/>
            <person name="Jex A.R."/>
            <person name="Gazzola D."/>
            <person name="Li H."/>
            <person name="Toshio Fujiwara R."/>
            <person name="Zhan B."/>
            <person name="Aroian R.V."/>
            <person name="Pafco B."/>
            <person name="Schwarz E.M."/>
        </authorList>
    </citation>
    <scope>NUCLEOTIDE SEQUENCE [LARGE SCALE GENOMIC DNA]</scope>
    <source>
        <strain evidence="1 2">Aroian</strain>
        <tissue evidence="1">Whole animal</tissue>
    </source>
</reference>
<organism evidence="1 2">
    <name type="scientific">Necator americanus</name>
    <name type="common">Human hookworm</name>
    <dbReference type="NCBI Taxonomy" id="51031"/>
    <lineage>
        <taxon>Eukaryota</taxon>
        <taxon>Metazoa</taxon>
        <taxon>Ecdysozoa</taxon>
        <taxon>Nematoda</taxon>
        <taxon>Chromadorea</taxon>
        <taxon>Rhabditida</taxon>
        <taxon>Rhabditina</taxon>
        <taxon>Rhabditomorpha</taxon>
        <taxon>Strongyloidea</taxon>
        <taxon>Ancylostomatidae</taxon>
        <taxon>Bunostominae</taxon>
        <taxon>Necator</taxon>
    </lineage>
</organism>
<evidence type="ECO:0000313" key="1">
    <source>
        <dbReference type="EMBL" id="KAK6747849.1"/>
    </source>
</evidence>
<accession>A0ABR1DBL8</accession>
<dbReference type="Proteomes" id="UP001303046">
    <property type="component" value="Unassembled WGS sequence"/>
</dbReference>
<gene>
    <name evidence="1" type="primary">Necator_chrIV.g14109</name>
    <name evidence="1" type="ORF">RB195_000815</name>
</gene>
<sequence length="66" mass="7868">MWAVLLQFLLNRQQHTTRARPYRSAYRILCNSRMFQRLARARASFFVAPLTICGMCRQTNVVYRSK</sequence>
<evidence type="ECO:0008006" key="3">
    <source>
        <dbReference type="Google" id="ProtNLM"/>
    </source>
</evidence>
<comment type="caution">
    <text evidence="1">The sequence shown here is derived from an EMBL/GenBank/DDBJ whole genome shotgun (WGS) entry which is preliminary data.</text>
</comment>
<name>A0ABR1DBL8_NECAM</name>
<evidence type="ECO:0000313" key="2">
    <source>
        <dbReference type="Proteomes" id="UP001303046"/>
    </source>
</evidence>
<protein>
    <recommendedName>
        <fullName evidence="3">Secreted protein</fullName>
    </recommendedName>
</protein>
<dbReference type="EMBL" id="JAVFWL010000004">
    <property type="protein sequence ID" value="KAK6747849.1"/>
    <property type="molecule type" value="Genomic_DNA"/>
</dbReference>